<keyword evidence="2" id="KW-1133">Transmembrane helix</keyword>
<evidence type="ECO:0000313" key="4">
    <source>
        <dbReference type="Proteomes" id="UP000006671"/>
    </source>
</evidence>
<keyword evidence="4" id="KW-1185">Reference proteome</keyword>
<keyword evidence="2" id="KW-0472">Membrane</keyword>
<dbReference type="InParanoid" id="D2VF90"/>
<evidence type="ECO:0000256" key="1">
    <source>
        <dbReference type="SAM" id="MobiDB-lite"/>
    </source>
</evidence>
<proteinExistence type="predicted"/>
<dbReference type="KEGG" id="ngr:NAEGRDRAFT_79720"/>
<accession>D2VF90</accession>
<dbReference type="GeneID" id="8850164"/>
<sequence>MGRLVTPKRKIAATGVLFIISIIVSIVCLGVGAYFAKSYWDFIHDAFHSTEKPLLTESTQCTVLNDKENCRIEEGKTVDGVKMDVKYCHLAVSYSYNGQVHHNTTLDDFAKYYRISNQSSDWIELKADQYGFTVYSTNSTVACYASKEYPDWFVGIAERTLFYYYTNIQSFLTSSSIIAVVTLIPAALCIIFVMIPAFICLIYQCRRIRKLLPENLVGEQHFKHQAMGGHEDEISDEEDDHHTKRNKNYF</sequence>
<dbReference type="VEuPathDB" id="AmoebaDB:NAEGRDRAFT_79720"/>
<dbReference type="RefSeq" id="XP_002677071.1">
    <property type="nucleotide sequence ID" value="XM_002677025.1"/>
</dbReference>
<dbReference type="OMA" id="ENCIMER"/>
<dbReference type="OrthoDB" id="10254683at2759"/>
<organism evidence="4">
    <name type="scientific">Naegleria gruberi</name>
    <name type="common">Amoeba</name>
    <dbReference type="NCBI Taxonomy" id="5762"/>
    <lineage>
        <taxon>Eukaryota</taxon>
        <taxon>Discoba</taxon>
        <taxon>Heterolobosea</taxon>
        <taxon>Tetramitia</taxon>
        <taxon>Eutetramitia</taxon>
        <taxon>Vahlkampfiidae</taxon>
        <taxon>Naegleria</taxon>
    </lineage>
</organism>
<dbReference type="EMBL" id="GG738868">
    <property type="protein sequence ID" value="EFC44327.1"/>
    <property type="molecule type" value="Genomic_DNA"/>
</dbReference>
<name>D2VF90_NAEGR</name>
<reference evidence="3 4" key="1">
    <citation type="journal article" date="2010" name="Cell">
        <title>The genome of Naegleria gruberi illuminates early eukaryotic versatility.</title>
        <authorList>
            <person name="Fritz-Laylin L.K."/>
            <person name="Prochnik S.E."/>
            <person name="Ginger M.L."/>
            <person name="Dacks J.B."/>
            <person name="Carpenter M.L."/>
            <person name="Field M.C."/>
            <person name="Kuo A."/>
            <person name="Paredez A."/>
            <person name="Chapman J."/>
            <person name="Pham J."/>
            <person name="Shu S."/>
            <person name="Neupane R."/>
            <person name="Cipriano M."/>
            <person name="Mancuso J."/>
            <person name="Tu H."/>
            <person name="Salamov A."/>
            <person name="Lindquist E."/>
            <person name="Shapiro H."/>
            <person name="Lucas S."/>
            <person name="Grigoriev I.V."/>
            <person name="Cande W.Z."/>
            <person name="Fulton C."/>
            <person name="Rokhsar D.S."/>
            <person name="Dawson S.C."/>
        </authorList>
    </citation>
    <scope>NUCLEOTIDE SEQUENCE [LARGE SCALE GENOMIC DNA]</scope>
    <source>
        <strain evidence="3 4">NEG-M</strain>
    </source>
</reference>
<keyword evidence="2" id="KW-0812">Transmembrane</keyword>
<feature type="transmembrane region" description="Helical" evidence="2">
    <location>
        <begin position="177"/>
        <end position="203"/>
    </location>
</feature>
<dbReference type="Proteomes" id="UP000006671">
    <property type="component" value="Unassembled WGS sequence"/>
</dbReference>
<protein>
    <submittedName>
        <fullName evidence="3">Uncharacterized protein</fullName>
    </submittedName>
</protein>
<feature type="transmembrane region" description="Helical" evidence="2">
    <location>
        <begin position="12"/>
        <end position="36"/>
    </location>
</feature>
<feature type="region of interest" description="Disordered" evidence="1">
    <location>
        <begin position="227"/>
        <end position="250"/>
    </location>
</feature>
<evidence type="ECO:0000313" key="3">
    <source>
        <dbReference type="EMBL" id="EFC44327.1"/>
    </source>
</evidence>
<dbReference type="AlphaFoldDB" id="D2VF90"/>
<gene>
    <name evidence="3" type="ORF">NAEGRDRAFT_79720</name>
</gene>
<evidence type="ECO:0000256" key="2">
    <source>
        <dbReference type="SAM" id="Phobius"/>
    </source>
</evidence>